<keyword evidence="2" id="KW-1185">Reference proteome</keyword>
<dbReference type="AlphaFoldDB" id="B8FHV9"/>
<dbReference type="Proteomes" id="UP000000739">
    <property type="component" value="Chromosome"/>
</dbReference>
<dbReference type="eggNOG" id="COG1462">
    <property type="taxonomic scope" value="Bacteria"/>
</dbReference>
<dbReference type="Gene3D" id="2.40.10.410">
    <property type="entry name" value="FlgT, C-terminal domain"/>
    <property type="match status" value="1"/>
</dbReference>
<dbReference type="Pfam" id="PF13036">
    <property type="entry name" value="LpoB"/>
    <property type="match status" value="1"/>
</dbReference>
<dbReference type="Gene3D" id="3.40.50.10610">
    <property type="entry name" value="ABC-type transport auxiliary lipoprotein component"/>
    <property type="match status" value="1"/>
</dbReference>
<dbReference type="HOGENOM" id="CLU_911660_0_0_7"/>
<evidence type="ECO:0000313" key="2">
    <source>
        <dbReference type="Proteomes" id="UP000000739"/>
    </source>
</evidence>
<evidence type="ECO:0000313" key="1">
    <source>
        <dbReference type="EMBL" id="ACL02526.1"/>
    </source>
</evidence>
<proteinExistence type="predicted"/>
<sequence>MQYIVPNVDLKMAKKIRIVGIYFISLALTFCLVSAGSAEQTQVGFKDFIVSKAIGNSAKKDLDLELLLNELETAIERTNKFMLLTRKQADLDDIAEEQQLAKSKAYAGDAAFEGFQANADYLLQPNVTHFIFGRESKQVPNLPGSFKIRDFGELQMNVRVIDPTLGAVSRTFPLKSSFATDWRLDTKSGGKPPKGHYISMAHNIAVKLADELVDFVYPMKIIKIKGTTVWLNRGRDGGLKAGQKLNIYFPGEELIDPDTGVNLGSAEEYLGRLAITDVKPKFSLGNIDEKTDASRISSGCILRKPN</sequence>
<dbReference type="RefSeq" id="WP_012609965.1">
    <property type="nucleotide sequence ID" value="NC_011768.1"/>
</dbReference>
<gene>
    <name evidence="1" type="ordered locus">Dalk_0821</name>
</gene>
<dbReference type="InterPro" id="IPR038165">
    <property type="entry name" value="FlgT_C_sf"/>
</dbReference>
<dbReference type="EMBL" id="CP001322">
    <property type="protein sequence ID" value="ACL02526.1"/>
    <property type="molecule type" value="Genomic_DNA"/>
</dbReference>
<dbReference type="InterPro" id="IPR014094">
    <property type="entry name" value="LpoB"/>
</dbReference>
<dbReference type="KEGG" id="dal:Dalk_0821"/>
<accession>B8FHV9</accession>
<organism evidence="1 2">
    <name type="scientific">Desulfatibacillum aliphaticivorans</name>
    <dbReference type="NCBI Taxonomy" id="218208"/>
    <lineage>
        <taxon>Bacteria</taxon>
        <taxon>Pseudomonadati</taxon>
        <taxon>Thermodesulfobacteriota</taxon>
        <taxon>Desulfobacteria</taxon>
        <taxon>Desulfobacterales</taxon>
        <taxon>Desulfatibacillaceae</taxon>
        <taxon>Desulfatibacillum</taxon>
    </lineage>
</organism>
<reference evidence="1 2" key="1">
    <citation type="journal article" date="2012" name="Environ. Microbiol.">
        <title>The genome sequence of Desulfatibacillum alkenivorans AK-01: a blueprint for anaerobic alkane oxidation.</title>
        <authorList>
            <person name="Callaghan A.V."/>
            <person name="Morris B.E."/>
            <person name="Pereira I.A."/>
            <person name="McInerney M.J."/>
            <person name="Austin R.N."/>
            <person name="Groves J.T."/>
            <person name="Kukor J.J."/>
            <person name="Suflita J.M."/>
            <person name="Young L.Y."/>
            <person name="Zylstra G.J."/>
            <person name="Wawrik B."/>
        </authorList>
    </citation>
    <scope>NUCLEOTIDE SEQUENCE [LARGE SCALE GENOMIC DNA]</scope>
    <source>
        <strain evidence="1 2">AK-01</strain>
    </source>
</reference>
<protein>
    <submittedName>
        <fullName evidence="1">Uncharacterized protein</fullName>
    </submittedName>
</protein>
<name>B8FHV9_DESAL</name>